<proteinExistence type="predicted"/>
<dbReference type="Pfam" id="PF09979">
    <property type="entry name" value="DUF2213"/>
    <property type="match status" value="1"/>
</dbReference>
<reference evidence="2" key="1">
    <citation type="submission" date="2016-05" db="EMBL/GenBank/DDBJ databases">
        <authorList>
            <person name="Strain E.A."/>
            <person name="Allard M.W."/>
            <person name="Payne J.S."/>
            <person name="Wang H."/>
            <person name="Timme R."/>
        </authorList>
    </citation>
    <scope>NUCLEOTIDE SEQUENCE</scope>
    <source>
        <strain evidence="2">CFSAN033950</strain>
    </source>
</reference>
<protein>
    <submittedName>
        <fullName evidence="2">DUF2213 domain-containing protein</fullName>
    </submittedName>
</protein>
<gene>
    <name evidence="2" type="ORF">ACV97_10810</name>
</gene>
<sequence length="434" mass="47896">MSLTELEVAERIRDGTVPSPMKFSNMWLVNLRITGTGLAYRAGLKEHVWRDPKLYLNEEFLRRCNGLPVIANHPDDAVLTEEDFKSRIVGSVMLPYIRGDEVWAVCRVYLQSIVEEITEGGVSTSPTVVFNSTSGNVEVQEGDTNFLIEGVPFLVDHIALVTKDHGSLGVWDKDRIPAGVEVTNTGEIEMEKEELQALLQGVVSDALSGINQKIDGVVTRMDSLEQRDKARVDAEEQAKKEAEEKAKADEAAEEQRKADEAAAEEQRKADEAAAEEQRKADEAAEEQRKADEAAEKERNDSALAEAQAKADSAFSACGKNAPAPFSGENALDYRKRALIAMQKHSPAHKDVNIRAIADSATLAVLEDAIFSAARQSIEKEMMSTQGQLHKRVRNDEAGRRITEYQGDPNVWLNAFKIPGRRLAKINTQGNLNNG</sequence>
<feature type="compositionally biased region" description="Basic and acidic residues" evidence="1">
    <location>
        <begin position="228"/>
        <end position="300"/>
    </location>
</feature>
<dbReference type="InterPro" id="IPR016913">
    <property type="entry name" value="UCP029215"/>
</dbReference>
<feature type="region of interest" description="Disordered" evidence="1">
    <location>
        <begin position="228"/>
        <end position="307"/>
    </location>
</feature>
<dbReference type="AlphaFoldDB" id="A0A8E7SNK2"/>
<evidence type="ECO:0000313" key="2">
    <source>
        <dbReference type="EMBL" id="QVZ99652.1"/>
    </source>
</evidence>
<accession>A0A8E7SNK2</accession>
<dbReference type="EMBL" id="CP075141">
    <property type="protein sequence ID" value="QVZ99652.1"/>
    <property type="molecule type" value="Genomic_DNA"/>
</dbReference>
<dbReference type="RefSeq" id="WP_064239754.1">
    <property type="nucleotide sequence ID" value="NZ_CP075141.1"/>
</dbReference>
<name>A0A8E7SNK2_SALER</name>
<organism evidence="2">
    <name type="scientific">Salmonella enterica</name>
    <name type="common">Salmonella choleraesuis</name>
    <dbReference type="NCBI Taxonomy" id="28901"/>
    <lineage>
        <taxon>Bacteria</taxon>
        <taxon>Pseudomonadati</taxon>
        <taxon>Pseudomonadota</taxon>
        <taxon>Gammaproteobacteria</taxon>
        <taxon>Enterobacterales</taxon>
        <taxon>Enterobacteriaceae</taxon>
        <taxon>Salmonella</taxon>
    </lineage>
</organism>
<evidence type="ECO:0000256" key="1">
    <source>
        <dbReference type="SAM" id="MobiDB-lite"/>
    </source>
</evidence>
<reference evidence="2" key="2">
    <citation type="submission" date="2021-05" db="EMBL/GenBank/DDBJ databases">
        <title>Whole genome PacBio Sequel sequence of Salmonella enterica subsp. enterica.</title>
        <authorList>
            <person name="Hoffmann M."/>
            <person name="Balkey M."/>
            <person name="Luo Y."/>
        </authorList>
    </citation>
    <scope>NUCLEOTIDE SEQUENCE</scope>
    <source>
        <strain evidence="2">CFSAN033950</strain>
    </source>
</reference>